<evidence type="ECO:0000313" key="4">
    <source>
        <dbReference type="Proteomes" id="UP000002051"/>
    </source>
</evidence>
<dbReference type="PaxDb" id="3880-AES74629"/>
<evidence type="ECO:0000313" key="2">
    <source>
        <dbReference type="EMBL" id="AES74629.1"/>
    </source>
</evidence>
<reference evidence="2 4" key="2">
    <citation type="journal article" date="2014" name="BMC Genomics">
        <title>An improved genome release (version Mt4.0) for the model legume Medicago truncatula.</title>
        <authorList>
            <person name="Tang H."/>
            <person name="Krishnakumar V."/>
            <person name="Bidwell S."/>
            <person name="Rosen B."/>
            <person name="Chan A."/>
            <person name="Zhou S."/>
            <person name="Gentzbittel L."/>
            <person name="Childs K.L."/>
            <person name="Yandell M."/>
            <person name="Gundlach H."/>
            <person name="Mayer K.F."/>
            <person name="Schwartz D.C."/>
            <person name="Town C.D."/>
        </authorList>
    </citation>
    <scope>GENOME REANNOTATION</scope>
    <source>
        <strain evidence="3 4">cv. Jemalong A17</strain>
    </source>
</reference>
<dbReference type="GO" id="GO:0008081">
    <property type="term" value="F:phosphoric diester hydrolase activity"/>
    <property type="evidence" value="ECO:0000318"/>
    <property type="project" value="GO_Central"/>
</dbReference>
<protein>
    <recommendedName>
        <fullName evidence="5">Endonuclease/exonuclease/phosphatase family protein</fullName>
    </recommendedName>
</protein>
<dbReference type="EnsemblPlants" id="AES74629">
    <property type="protein sequence ID" value="AES74629"/>
    <property type="gene ID" value="MTR_6g009190"/>
</dbReference>
<dbReference type="GO" id="GO:0005634">
    <property type="term" value="C:nucleus"/>
    <property type="evidence" value="ECO:0000318"/>
    <property type="project" value="GO_Central"/>
</dbReference>
<dbReference type="GO" id="GO:0003906">
    <property type="term" value="F:DNA-(apurinic or apyrimidinic site) endonuclease activity"/>
    <property type="evidence" value="ECO:0000318"/>
    <property type="project" value="GO_Central"/>
</dbReference>
<evidence type="ECO:0000313" key="3">
    <source>
        <dbReference type="EnsemblPlants" id="AES74629"/>
    </source>
</evidence>
<accession>G7KJZ0</accession>
<dbReference type="AlphaFoldDB" id="G7KJZ0"/>
<sequence length="89" mass="9996">MANMFNALSRVEDRGQQKGEGGGLGDERREMMFLDLVKTQCPMVLCIQETKLEVIEEYVCATIWGSNGFGFSYRPTVRELGGTLTLWDA</sequence>
<keyword evidence="4" id="KW-1185">Reference proteome</keyword>
<dbReference type="GO" id="GO:0008311">
    <property type="term" value="F:double-stranded DNA 3'-5' DNA exonuclease activity"/>
    <property type="evidence" value="ECO:0000318"/>
    <property type="project" value="GO_Central"/>
</dbReference>
<dbReference type="GO" id="GO:0006284">
    <property type="term" value="P:base-excision repair"/>
    <property type="evidence" value="ECO:0000318"/>
    <property type="project" value="GO_Central"/>
</dbReference>
<evidence type="ECO:0000256" key="1">
    <source>
        <dbReference type="SAM" id="MobiDB-lite"/>
    </source>
</evidence>
<organism evidence="2 4">
    <name type="scientific">Medicago truncatula</name>
    <name type="common">Barrel medic</name>
    <name type="synonym">Medicago tribuloides</name>
    <dbReference type="NCBI Taxonomy" id="3880"/>
    <lineage>
        <taxon>Eukaryota</taxon>
        <taxon>Viridiplantae</taxon>
        <taxon>Streptophyta</taxon>
        <taxon>Embryophyta</taxon>
        <taxon>Tracheophyta</taxon>
        <taxon>Spermatophyta</taxon>
        <taxon>Magnoliopsida</taxon>
        <taxon>eudicotyledons</taxon>
        <taxon>Gunneridae</taxon>
        <taxon>Pentapetalae</taxon>
        <taxon>rosids</taxon>
        <taxon>fabids</taxon>
        <taxon>Fabales</taxon>
        <taxon>Fabaceae</taxon>
        <taxon>Papilionoideae</taxon>
        <taxon>50 kb inversion clade</taxon>
        <taxon>NPAAA clade</taxon>
        <taxon>Hologalegina</taxon>
        <taxon>IRL clade</taxon>
        <taxon>Trifolieae</taxon>
        <taxon>Medicago</taxon>
    </lineage>
</organism>
<proteinExistence type="predicted"/>
<gene>
    <name evidence="2" type="ordered locus">MTR_6g009190</name>
</gene>
<evidence type="ECO:0008006" key="5">
    <source>
        <dbReference type="Google" id="ProtNLM"/>
    </source>
</evidence>
<dbReference type="EMBL" id="CM001222">
    <property type="protein sequence ID" value="AES74629.1"/>
    <property type="molecule type" value="Genomic_DNA"/>
</dbReference>
<dbReference type="Proteomes" id="UP000002051">
    <property type="component" value="Chromosome 6"/>
</dbReference>
<reference evidence="3" key="3">
    <citation type="submission" date="2015-04" db="UniProtKB">
        <authorList>
            <consortium name="EnsemblPlants"/>
        </authorList>
    </citation>
    <scope>IDENTIFICATION</scope>
    <source>
        <strain evidence="3">cv. Jemalong A17</strain>
    </source>
</reference>
<dbReference type="HOGENOM" id="CLU_2458210_0_0_1"/>
<name>G7KJZ0_MEDTR</name>
<feature type="region of interest" description="Disordered" evidence="1">
    <location>
        <begin position="1"/>
        <end position="26"/>
    </location>
</feature>
<reference evidence="2 4" key="1">
    <citation type="journal article" date="2011" name="Nature">
        <title>The Medicago genome provides insight into the evolution of rhizobial symbioses.</title>
        <authorList>
            <person name="Young N.D."/>
            <person name="Debelle F."/>
            <person name="Oldroyd G.E."/>
            <person name="Geurts R."/>
            <person name="Cannon S.B."/>
            <person name="Udvardi M.K."/>
            <person name="Benedito V.A."/>
            <person name="Mayer K.F."/>
            <person name="Gouzy J."/>
            <person name="Schoof H."/>
            <person name="Van de Peer Y."/>
            <person name="Proost S."/>
            <person name="Cook D.R."/>
            <person name="Meyers B.C."/>
            <person name="Spannagl M."/>
            <person name="Cheung F."/>
            <person name="De Mita S."/>
            <person name="Krishnakumar V."/>
            <person name="Gundlach H."/>
            <person name="Zhou S."/>
            <person name="Mudge J."/>
            <person name="Bharti A.K."/>
            <person name="Murray J.D."/>
            <person name="Naoumkina M.A."/>
            <person name="Rosen B."/>
            <person name="Silverstein K.A."/>
            <person name="Tang H."/>
            <person name="Rombauts S."/>
            <person name="Zhao P.X."/>
            <person name="Zhou P."/>
            <person name="Barbe V."/>
            <person name="Bardou P."/>
            <person name="Bechner M."/>
            <person name="Bellec A."/>
            <person name="Berger A."/>
            <person name="Berges H."/>
            <person name="Bidwell S."/>
            <person name="Bisseling T."/>
            <person name="Choisne N."/>
            <person name="Couloux A."/>
            <person name="Denny R."/>
            <person name="Deshpande S."/>
            <person name="Dai X."/>
            <person name="Doyle J.J."/>
            <person name="Dudez A.M."/>
            <person name="Farmer A.D."/>
            <person name="Fouteau S."/>
            <person name="Franken C."/>
            <person name="Gibelin C."/>
            <person name="Gish J."/>
            <person name="Goldstein S."/>
            <person name="Gonzalez A.J."/>
            <person name="Green P.J."/>
            <person name="Hallab A."/>
            <person name="Hartog M."/>
            <person name="Hua A."/>
            <person name="Humphray S.J."/>
            <person name="Jeong D.H."/>
            <person name="Jing Y."/>
            <person name="Jocker A."/>
            <person name="Kenton S.M."/>
            <person name="Kim D.J."/>
            <person name="Klee K."/>
            <person name="Lai H."/>
            <person name="Lang C."/>
            <person name="Lin S."/>
            <person name="Macmil S.L."/>
            <person name="Magdelenat G."/>
            <person name="Matthews L."/>
            <person name="McCorrison J."/>
            <person name="Monaghan E.L."/>
            <person name="Mun J.H."/>
            <person name="Najar F.Z."/>
            <person name="Nicholson C."/>
            <person name="Noirot C."/>
            <person name="O'Bleness M."/>
            <person name="Paule C.R."/>
            <person name="Poulain J."/>
            <person name="Prion F."/>
            <person name="Qin B."/>
            <person name="Qu C."/>
            <person name="Retzel E.F."/>
            <person name="Riddle C."/>
            <person name="Sallet E."/>
            <person name="Samain S."/>
            <person name="Samson N."/>
            <person name="Sanders I."/>
            <person name="Saurat O."/>
            <person name="Scarpelli C."/>
            <person name="Schiex T."/>
            <person name="Segurens B."/>
            <person name="Severin A.J."/>
            <person name="Sherrier D.J."/>
            <person name="Shi R."/>
            <person name="Sims S."/>
            <person name="Singer S.R."/>
            <person name="Sinharoy S."/>
            <person name="Sterck L."/>
            <person name="Viollet A."/>
            <person name="Wang B.B."/>
            <person name="Wang K."/>
            <person name="Wang M."/>
            <person name="Wang X."/>
            <person name="Warfsmann J."/>
            <person name="Weissenbach J."/>
            <person name="White D.D."/>
            <person name="White J.D."/>
            <person name="Wiley G.B."/>
            <person name="Wincker P."/>
            <person name="Xing Y."/>
            <person name="Yang L."/>
            <person name="Yao Z."/>
            <person name="Ying F."/>
            <person name="Zhai J."/>
            <person name="Zhou L."/>
            <person name="Zuber A."/>
            <person name="Denarie J."/>
            <person name="Dixon R.A."/>
            <person name="May G.D."/>
            <person name="Schwartz D.C."/>
            <person name="Rogers J."/>
            <person name="Quetier F."/>
            <person name="Town C.D."/>
            <person name="Roe B.A."/>
        </authorList>
    </citation>
    <scope>NUCLEOTIDE SEQUENCE [LARGE SCALE GENOMIC DNA]</scope>
    <source>
        <strain evidence="2">A17</strain>
        <strain evidence="3 4">cv. Jemalong A17</strain>
    </source>
</reference>